<dbReference type="InParanoid" id="A0A1V9X207"/>
<proteinExistence type="predicted"/>
<evidence type="ECO:0000256" key="1">
    <source>
        <dbReference type="SAM" id="MobiDB-lite"/>
    </source>
</evidence>
<evidence type="ECO:0000313" key="3">
    <source>
        <dbReference type="EMBL" id="OQR67524.1"/>
    </source>
</evidence>
<feature type="domain" description="Groucho/TLE N-terminal Q-rich" evidence="2">
    <location>
        <begin position="1"/>
        <end position="39"/>
    </location>
</feature>
<dbReference type="Pfam" id="PF03920">
    <property type="entry name" value="TLE_N"/>
    <property type="match status" value="1"/>
</dbReference>
<dbReference type="AlphaFoldDB" id="A0A1V9X207"/>
<dbReference type="InterPro" id="IPR005617">
    <property type="entry name" value="Groucho/TLE_N"/>
</dbReference>
<comment type="caution">
    <text evidence="3">The sequence shown here is derived from an EMBL/GenBank/DDBJ whole genome shotgun (WGS) entry which is preliminary data.</text>
</comment>
<dbReference type="EMBL" id="MNPL01028483">
    <property type="protein sequence ID" value="OQR67524.1"/>
    <property type="molecule type" value="Genomic_DNA"/>
</dbReference>
<evidence type="ECO:0000259" key="2">
    <source>
        <dbReference type="Pfam" id="PF03920"/>
    </source>
</evidence>
<gene>
    <name evidence="3" type="ORF">BIW11_04746</name>
</gene>
<evidence type="ECO:0000313" key="4">
    <source>
        <dbReference type="Proteomes" id="UP000192247"/>
    </source>
</evidence>
<dbReference type="Proteomes" id="UP000192247">
    <property type="component" value="Unassembled WGS sequence"/>
</dbReference>
<sequence length="204" mass="22687">MQRHYVMYYEMSYGLNVEMHKQRVIRQTSSRVIGAILRMRTRARALYTAATQLGDVNSLSWKNIKMATRSSVMTRTSSRGYLRPSGHIRPGSADLKLFHDSDLKSFSPVEDERCLIVSLLRNCPTLIIDVRGLLSFSGKPPQRRDGGFEDRLEIGSDIGGLSPAWATFTPTAAVSFLPPETTSGGTRHMSRSAGNISRPEGKLP</sequence>
<reference evidence="3 4" key="1">
    <citation type="journal article" date="2017" name="Gigascience">
        <title>Draft genome of the honey bee ectoparasitic mite, Tropilaelaps mercedesae, is shaped by the parasitic life history.</title>
        <authorList>
            <person name="Dong X."/>
            <person name="Armstrong S.D."/>
            <person name="Xia D."/>
            <person name="Makepeace B.L."/>
            <person name="Darby A.C."/>
            <person name="Kadowaki T."/>
        </authorList>
    </citation>
    <scope>NUCLEOTIDE SEQUENCE [LARGE SCALE GENOMIC DNA]</scope>
    <source>
        <strain evidence="3">Wuxi-XJTLU</strain>
    </source>
</reference>
<organism evidence="3 4">
    <name type="scientific">Tropilaelaps mercedesae</name>
    <dbReference type="NCBI Taxonomy" id="418985"/>
    <lineage>
        <taxon>Eukaryota</taxon>
        <taxon>Metazoa</taxon>
        <taxon>Ecdysozoa</taxon>
        <taxon>Arthropoda</taxon>
        <taxon>Chelicerata</taxon>
        <taxon>Arachnida</taxon>
        <taxon>Acari</taxon>
        <taxon>Parasitiformes</taxon>
        <taxon>Mesostigmata</taxon>
        <taxon>Gamasina</taxon>
        <taxon>Dermanyssoidea</taxon>
        <taxon>Laelapidae</taxon>
        <taxon>Tropilaelaps</taxon>
    </lineage>
</organism>
<dbReference type="STRING" id="418985.A0A1V9X207"/>
<protein>
    <recommendedName>
        <fullName evidence="2">Groucho/TLE N-terminal Q-rich domain-containing protein</fullName>
    </recommendedName>
</protein>
<keyword evidence="4" id="KW-1185">Reference proteome</keyword>
<accession>A0A1V9X207</accession>
<feature type="region of interest" description="Disordered" evidence="1">
    <location>
        <begin position="179"/>
        <end position="204"/>
    </location>
</feature>
<dbReference type="OrthoDB" id="2624652at2759"/>
<name>A0A1V9X207_9ACAR</name>